<evidence type="ECO:0000313" key="1">
    <source>
        <dbReference type="EMBL" id="KYR00828.1"/>
    </source>
</evidence>
<name>A0A152A3K5_TIELA</name>
<accession>A0A152A3K5</accession>
<dbReference type="AlphaFoldDB" id="A0A152A3K5"/>
<proteinExistence type="predicted"/>
<keyword evidence="2" id="KW-1185">Reference proteome</keyword>
<organism evidence="1 2">
    <name type="scientific">Tieghemostelium lacteum</name>
    <name type="common">Slime mold</name>
    <name type="synonym">Dictyostelium lacteum</name>
    <dbReference type="NCBI Taxonomy" id="361077"/>
    <lineage>
        <taxon>Eukaryota</taxon>
        <taxon>Amoebozoa</taxon>
        <taxon>Evosea</taxon>
        <taxon>Eumycetozoa</taxon>
        <taxon>Dictyostelia</taxon>
        <taxon>Dictyosteliales</taxon>
        <taxon>Raperosteliaceae</taxon>
        <taxon>Tieghemostelium</taxon>
    </lineage>
</organism>
<protein>
    <submittedName>
        <fullName evidence="1">Uncharacterized protein</fullName>
    </submittedName>
</protein>
<evidence type="ECO:0000313" key="2">
    <source>
        <dbReference type="Proteomes" id="UP000076078"/>
    </source>
</evidence>
<comment type="caution">
    <text evidence="1">The sequence shown here is derived from an EMBL/GenBank/DDBJ whole genome shotgun (WGS) entry which is preliminary data.</text>
</comment>
<dbReference type="InParanoid" id="A0A152A3K5"/>
<dbReference type="Proteomes" id="UP000076078">
    <property type="component" value="Unassembled WGS sequence"/>
</dbReference>
<sequence length="186" mass="21540">MKTNKIQLIPGIVEYFEQPDTTTTTRATQKKTIDETTVISQPTKVDHPSHLHETPVHTGPASDNIENIIEADIPITIKDVSFSEFVGIFFTQYLPQFFHKCSEKVKQLYNEIYAWFKGTSKQYKPIPLEPVQKETNQKIVYRLTIFSNTSIKMEIDLDEGDMKSEEFVNDLAEVFKKHNIKNKKQD</sequence>
<reference evidence="1 2" key="1">
    <citation type="submission" date="2015-12" db="EMBL/GenBank/DDBJ databases">
        <title>Dictyostelia acquired genes for synthesis and detection of signals that induce cell-type specialization by lateral gene transfer from prokaryotes.</title>
        <authorList>
            <person name="Gloeckner G."/>
            <person name="Schaap P."/>
        </authorList>
    </citation>
    <scope>NUCLEOTIDE SEQUENCE [LARGE SCALE GENOMIC DNA]</scope>
    <source>
        <strain evidence="1 2">TK</strain>
    </source>
</reference>
<gene>
    <name evidence="1" type="ORF">DLAC_02880</name>
</gene>
<dbReference type="EMBL" id="LODT01000013">
    <property type="protein sequence ID" value="KYR00828.1"/>
    <property type="molecule type" value="Genomic_DNA"/>
</dbReference>